<keyword evidence="4" id="KW-0238">DNA-binding</keyword>
<evidence type="ECO:0000313" key="4">
    <source>
        <dbReference type="EMBL" id="RHK40144.1"/>
    </source>
</evidence>
<sequence length="248" mass="29157">MSDKMIEYKAGRKMVIGICDDDKKWRESCKRTLIGFSTMIDMGMEVMCFSTAEELLEYKETPLDAVFLDIELGRANGIFVAKKLNKVRPNCKIIYMTNYLHYATEIYNTEHIWFVIKSKFTDKIGDIIGKIVSDMKDQERKIVAETKERKKVSIAFPDILYIERDGKYTKCVTVWGVYTIKRKFDEIAEVLSGIDFSRCHNSYIVNFRHVREAKRNLYTLYDGQIVYISKSHLEETKADFLRWSMMYV</sequence>
<dbReference type="GO" id="GO:0003677">
    <property type="term" value="F:DNA binding"/>
    <property type="evidence" value="ECO:0007669"/>
    <property type="project" value="UniProtKB-KW"/>
</dbReference>
<comment type="caution">
    <text evidence="4">The sequence shown here is derived from an EMBL/GenBank/DDBJ whole genome shotgun (WGS) entry which is preliminary data.</text>
</comment>
<gene>
    <name evidence="4" type="ORF">DW068_05410</name>
</gene>
<dbReference type="InterPro" id="IPR011006">
    <property type="entry name" value="CheY-like_superfamily"/>
</dbReference>
<dbReference type="InterPro" id="IPR046947">
    <property type="entry name" value="LytR-like"/>
</dbReference>
<evidence type="ECO:0000256" key="2">
    <source>
        <dbReference type="ARBA" id="ARBA00024867"/>
    </source>
</evidence>
<dbReference type="SUPFAM" id="SSF52172">
    <property type="entry name" value="CheY-like"/>
    <property type="match status" value="1"/>
</dbReference>
<dbReference type="RefSeq" id="WP_055298229.1">
    <property type="nucleotide sequence ID" value="NZ_JBKTUA010000024.1"/>
</dbReference>
<evidence type="ECO:0000256" key="1">
    <source>
        <dbReference type="ARBA" id="ARBA00018672"/>
    </source>
</evidence>
<dbReference type="InterPro" id="IPR001789">
    <property type="entry name" value="Sig_transdc_resp-reg_receiver"/>
</dbReference>
<accession>A0A415G8R3</accession>
<evidence type="ECO:0000313" key="5">
    <source>
        <dbReference type="Proteomes" id="UP000283497"/>
    </source>
</evidence>
<dbReference type="Gene3D" id="3.40.50.2300">
    <property type="match status" value="1"/>
</dbReference>
<dbReference type="Pfam" id="PF00072">
    <property type="entry name" value="Response_reg"/>
    <property type="match status" value="1"/>
</dbReference>
<dbReference type="CDD" id="cd00156">
    <property type="entry name" value="REC"/>
    <property type="match status" value="1"/>
</dbReference>
<dbReference type="Pfam" id="PF04397">
    <property type="entry name" value="LytTR"/>
    <property type="match status" value="1"/>
</dbReference>
<organism evidence="4 5">
    <name type="scientific">Anaerobutyricum hallii</name>
    <dbReference type="NCBI Taxonomy" id="39488"/>
    <lineage>
        <taxon>Bacteria</taxon>
        <taxon>Bacillati</taxon>
        <taxon>Bacillota</taxon>
        <taxon>Clostridia</taxon>
        <taxon>Lachnospirales</taxon>
        <taxon>Lachnospiraceae</taxon>
        <taxon>Anaerobutyricum</taxon>
    </lineage>
</organism>
<reference evidence="4 5" key="1">
    <citation type="submission" date="2018-08" db="EMBL/GenBank/DDBJ databases">
        <title>A genome reference for cultivated species of the human gut microbiota.</title>
        <authorList>
            <person name="Zou Y."/>
            <person name="Xue W."/>
            <person name="Luo G."/>
        </authorList>
    </citation>
    <scope>NUCLEOTIDE SEQUENCE [LARGE SCALE GENOMIC DNA]</scope>
    <source>
        <strain evidence="4 5">AF45-14BH</strain>
    </source>
</reference>
<dbReference type="AlphaFoldDB" id="A0A415G8R3"/>
<dbReference type="InterPro" id="IPR007492">
    <property type="entry name" value="LytTR_DNA-bd_dom"/>
</dbReference>
<protein>
    <recommendedName>
        <fullName evidence="1">Stage 0 sporulation protein A homolog</fullName>
    </recommendedName>
</protein>
<dbReference type="SMART" id="SM00850">
    <property type="entry name" value="LytTR"/>
    <property type="match status" value="1"/>
</dbReference>
<evidence type="ECO:0000259" key="3">
    <source>
        <dbReference type="PROSITE" id="PS50930"/>
    </source>
</evidence>
<dbReference type="EMBL" id="QRNJ01000015">
    <property type="protein sequence ID" value="RHK40144.1"/>
    <property type="molecule type" value="Genomic_DNA"/>
</dbReference>
<dbReference type="PANTHER" id="PTHR37299">
    <property type="entry name" value="TRANSCRIPTIONAL REGULATOR-RELATED"/>
    <property type="match status" value="1"/>
</dbReference>
<proteinExistence type="predicted"/>
<dbReference type="GO" id="GO:0000156">
    <property type="term" value="F:phosphorelay response regulator activity"/>
    <property type="evidence" value="ECO:0007669"/>
    <property type="project" value="InterPro"/>
</dbReference>
<comment type="function">
    <text evidence="2">May play the central regulatory role in sporulation. It may be an element of the effector pathway responsible for the activation of sporulation genes in response to nutritional stress. Spo0A may act in concert with spo0H (a sigma factor) to control the expression of some genes that are critical to the sporulation process.</text>
</comment>
<dbReference type="Gene3D" id="2.40.50.1020">
    <property type="entry name" value="LytTr DNA-binding domain"/>
    <property type="match status" value="1"/>
</dbReference>
<name>A0A415G8R3_9FIRM</name>
<dbReference type="PROSITE" id="PS50930">
    <property type="entry name" value="HTH_LYTTR"/>
    <property type="match status" value="1"/>
</dbReference>
<feature type="domain" description="HTH LytTR-type" evidence="3">
    <location>
        <begin position="146"/>
        <end position="242"/>
    </location>
</feature>
<dbReference type="PANTHER" id="PTHR37299:SF1">
    <property type="entry name" value="STAGE 0 SPORULATION PROTEIN A HOMOLOG"/>
    <property type="match status" value="1"/>
</dbReference>
<dbReference type="Proteomes" id="UP000283497">
    <property type="component" value="Unassembled WGS sequence"/>
</dbReference>